<name>A0A0R2HXF1_CARDV</name>
<proteinExistence type="predicted"/>
<dbReference type="PATRIC" id="fig|1449336.4.peg.2384"/>
<gene>
    <name evidence="1" type="ORF">IV74_GL002346</name>
</gene>
<protein>
    <submittedName>
        <fullName evidence="1">Uncharacterized protein</fullName>
    </submittedName>
</protein>
<dbReference type="GeneID" id="89589336"/>
<dbReference type="AlphaFoldDB" id="A0A0R2HXF1"/>
<reference evidence="1 2" key="1">
    <citation type="journal article" date="2015" name="Genome Announc.">
        <title>Expanding the biotechnology potential of lactobacilli through comparative genomics of 213 strains and associated genera.</title>
        <authorList>
            <person name="Sun Z."/>
            <person name="Harris H.M."/>
            <person name="McCann A."/>
            <person name="Guo C."/>
            <person name="Argimon S."/>
            <person name="Zhang W."/>
            <person name="Yang X."/>
            <person name="Jeffery I.B."/>
            <person name="Cooney J.C."/>
            <person name="Kagawa T.F."/>
            <person name="Liu W."/>
            <person name="Song Y."/>
            <person name="Salvetti E."/>
            <person name="Wrobel A."/>
            <person name="Rasinkangas P."/>
            <person name="Parkhill J."/>
            <person name="Rea M.C."/>
            <person name="O'Sullivan O."/>
            <person name="Ritari J."/>
            <person name="Douillard F.P."/>
            <person name="Paul Ross R."/>
            <person name="Yang R."/>
            <person name="Briner A.E."/>
            <person name="Felis G.E."/>
            <person name="de Vos W.M."/>
            <person name="Barrangou R."/>
            <person name="Klaenhammer T.R."/>
            <person name="Caufield P.W."/>
            <person name="Cui Y."/>
            <person name="Zhang H."/>
            <person name="O'Toole P.W."/>
        </authorList>
    </citation>
    <scope>NUCLEOTIDE SEQUENCE [LARGE SCALE GENOMIC DNA]</scope>
    <source>
        <strain evidence="1 2">DSM 20623</strain>
    </source>
</reference>
<dbReference type="RefSeq" id="WP_034568808.1">
    <property type="nucleotide sequence ID" value="NZ_JQBS01000035.1"/>
</dbReference>
<sequence>MEKLYQRFNAVVQKFGLTKQYFAGDFYRIYQINPEHYSIARLKTGPCGESLYQPQLKIAVRYNQLSVLSYFDNVKTPTQSVLLADETTEFLETEFIELLSKFDYLLSNECTIDS</sequence>
<dbReference type="Proteomes" id="UP000051658">
    <property type="component" value="Unassembled WGS sequence"/>
</dbReference>
<evidence type="ECO:0000313" key="2">
    <source>
        <dbReference type="Proteomes" id="UP000051658"/>
    </source>
</evidence>
<comment type="caution">
    <text evidence="1">The sequence shown here is derived from an EMBL/GenBank/DDBJ whole genome shotgun (WGS) entry which is preliminary data.</text>
</comment>
<keyword evidence="2" id="KW-1185">Reference proteome</keyword>
<accession>A0A0R2HXF1</accession>
<organism evidence="1 2">
    <name type="scientific">Carnobacterium divergens DSM 20623</name>
    <dbReference type="NCBI Taxonomy" id="1449336"/>
    <lineage>
        <taxon>Bacteria</taxon>
        <taxon>Bacillati</taxon>
        <taxon>Bacillota</taxon>
        <taxon>Bacilli</taxon>
        <taxon>Lactobacillales</taxon>
        <taxon>Carnobacteriaceae</taxon>
        <taxon>Carnobacterium</taxon>
    </lineage>
</organism>
<evidence type="ECO:0000313" key="1">
    <source>
        <dbReference type="EMBL" id="KRN54759.1"/>
    </source>
</evidence>
<dbReference type="EMBL" id="JQBS01000035">
    <property type="protein sequence ID" value="KRN54759.1"/>
    <property type="molecule type" value="Genomic_DNA"/>
</dbReference>